<dbReference type="InterPro" id="IPR008978">
    <property type="entry name" value="HSP20-like_chaperone"/>
</dbReference>
<evidence type="ECO:0000256" key="1">
    <source>
        <dbReference type="ARBA" id="ARBA00023016"/>
    </source>
</evidence>
<evidence type="ECO:0000256" key="2">
    <source>
        <dbReference type="PROSITE-ProRule" id="PRU00285"/>
    </source>
</evidence>
<evidence type="ECO:0000313" key="4">
    <source>
        <dbReference type="EnsemblPlants" id="HORVU.MOREX.r3.5HG0479680.1"/>
    </source>
</evidence>
<dbReference type="PANTHER" id="PTHR46733">
    <property type="entry name" value="26.5 KDA HEAT SHOCK PROTEIN, MITOCHONDRIAL"/>
    <property type="match status" value="1"/>
</dbReference>
<keyword evidence="5" id="KW-1185">Reference proteome</keyword>
<reference evidence="5" key="1">
    <citation type="journal article" date="2012" name="Nature">
        <title>A physical, genetic and functional sequence assembly of the barley genome.</title>
        <authorList>
            <consortium name="The International Barley Genome Sequencing Consortium"/>
            <person name="Mayer K.F."/>
            <person name="Waugh R."/>
            <person name="Brown J.W."/>
            <person name="Schulman A."/>
            <person name="Langridge P."/>
            <person name="Platzer M."/>
            <person name="Fincher G.B."/>
            <person name="Muehlbauer G.J."/>
            <person name="Sato K."/>
            <person name="Close T.J."/>
            <person name="Wise R.P."/>
            <person name="Stein N."/>
        </authorList>
    </citation>
    <scope>NUCLEOTIDE SEQUENCE [LARGE SCALE GENOMIC DNA]</scope>
    <source>
        <strain evidence="5">cv. Morex</strain>
    </source>
</reference>
<feature type="domain" description="SHSP" evidence="3">
    <location>
        <begin position="77"/>
        <end position="236"/>
    </location>
</feature>
<reference evidence="4" key="3">
    <citation type="submission" date="2022-01" db="UniProtKB">
        <authorList>
            <consortium name="EnsemblPlants"/>
        </authorList>
    </citation>
    <scope>IDENTIFICATION</scope>
    <source>
        <strain evidence="4">subsp. vulgare</strain>
    </source>
</reference>
<sequence>MSTVISCTLLSGRPAAPSSSAGSRVPPTGKAAAVALSCFQRQSRPSSVCFASNPKGEQYGPKTDLPPFSISPVALVHPVSPREERWQMEEEADAVSMWFEVPGLSKEDLVVELDEDVLIIRRRAKDELYIAGLEKREATNTYRAGKAETAAATAEVGAGASYKGSSASYKVEASRNRADAAGAVAQDGGIYARLLVPAGYSKESVEAELASGVLRVTIGKVKEYARRKINVDIHVK</sequence>
<comment type="similarity">
    <text evidence="2">Belongs to the small heat shock protein (HSP20) family.</text>
</comment>
<dbReference type="InterPro" id="IPR044587">
    <property type="entry name" value="HSP21-like"/>
</dbReference>
<dbReference type="GeneID" id="123395836"/>
<dbReference type="EnsemblPlants" id="HORVU.MOREX.r3.5HG0479680.1">
    <property type="protein sequence ID" value="HORVU.MOREX.r3.5HG0479680.1"/>
    <property type="gene ID" value="HORVU.MOREX.r3.5HG0479680"/>
</dbReference>
<dbReference type="InterPro" id="IPR002068">
    <property type="entry name" value="A-crystallin/Hsp20_dom"/>
</dbReference>
<accession>A0A8I6YGP9</accession>
<dbReference type="CDD" id="cd06464">
    <property type="entry name" value="ACD_sHsps-like"/>
    <property type="match status" value="1"/>
</dbReference>
<dbReference type="Gene3D" id="2.60.40.790">
    <property type="match status" value="1"/>
</dbReference>
<dbReference type="AlphaFoldDB" id="A0A8I6YGP9"/>
<proteinExistence type="inferred from homology"/>
<name>A0A8I6YGP9_HORVV</name>
<organism evidence="4 5">
    <name type="scientific">Hordeum vulgare subsp. vulgare</name>
    <name type="common">Domesticated barley</name>
    <dbReference type="NCBI Taxonomy" id="112509"/>
    <lineage>
        <taxon>Eukaryota</taxon>
        <taxon>Viridiplantae</taxon>
        <taxon>Streptophyta</taxon>
        <taxon>Embryophyta</taxon>
        <taxon>Tracheophyta</taxon>
        <taxon>Spermatophyta</taxon>
        <taxon>Magnoliopsida</taxon>
        <taxon>Liliopsida</taxon>
        <taxon>Poales</taxon>
        <taxon>Poaceae</taxon>
        <taxon>BOP clade</taxon>
        <taxon>Pooideae</taxon>
        <taxon>Triticodae</taxon>
        <taxon>Triticeae</taxon>
        <taxon>Hordeinae</taxon>
        <taxon>Hordeum</taxon>
    </lineage>
</organism>
<gene>
    <name evidence="4" type="primary">LOC123395836</name>
</gene>
<dbReference type="PROSITE" id="PS01031">
    <property type="entry name" value="SHSP"/>
    <property type="match status" value="1"/>
</dbReference>
<evidence type="ECO:0000313" key="5">
    <source>
        <dbReference type="Proteomes" id="UP000011116"/>
    </source>
</evidence>
<dbReference type="Gramene" id="HORVU.MOREX.r3.5HG0479680.1">
    <property type="protein sequence ID" value="HORVU.MOREX.r3.5HG0479680.1"/>
    <property type="gene ID" value="HORVU.MOREX.r3.5HG0479680"/>
</dbReference>
<dbReference type="PANTHER" id="PTHR46733:SF5">
    <property type="entry name" value="HSP20_ALPHA CRYSTALLIN FAMILY PROTEIN, EXPRESSED"/>
    <property type="match status" value="1"/>
</dbReference>
<keyword evidence="1" id="KW-0346">Stress response</keyword>
<dbReference type="Proteomes" id="UP000011116">
    <property type="component" value="Chromosome 5H"/>
</dbReference>
<dbReference type="RefSeq" id="XP_044946805.1">
    <property type="nucleotide sequence ID" value="XM_045090870.1"/>
</dbReference>
<dbReference type="OrthoDB" id="1431247at2759"/>
<dbReference type="Gramene" id="HORVU.MOREX.r2.5HG0397460.1">
    <property type="protein sequence ID" value="HORVU.MOREX.r2.5HG0397460.1"/>
    <property type="gene ID" value="HORVU.MOREX.r2.5HG0397460"/>
</dbReference>
<protein>
    <recommendedName>
        <fullName evidence="3">SHSP domain-containing protein</fullName>
    </recommendedName>
</protein>
<dbReference type="SUPFAM" id="SSF49764">
    <property type="entry name" value="HSP20-like chaperones"/>
    <property type="match status" value="1"/>
</dbReference>
<dbReference type="KEGG" id="hvg:123395836"/>
<reference evidence="4" key="2">
    <citation type="submission" date="2020-10" db="EMBL/GenBank/DDBJ databases">
        <authorList>
            <person name="Scholz U."/>
            <person name="Mascher M."/>
            <person name="Fiebig A."/>
        </authorList>
    </citation>
    <scope>NUCLEOTIDE SEQUENCE [LARGE SCALE GENOMIC DNA]</scope>
    <source>
        <strain evidence="4">cv. Morex</strain>
    </source>
</reference>
<dbReference type="GO" id="GO:0009408">
    <property type="term" value="P:response to heat"/>
    <property type="evidence" value="ECO:0007669"/>
    <property type="project" value="InterPro"/>
</dbReference>
<evidence type="ECO:0000259" key="3">
    <source>
        <dbReference type="PROSITE" id="PS01031"/>
    </source>
</evidence>